<dbReference type="PROSITE" id="PS51384">
    <property type="entry name" value="FAD_FR"/>
    <property type="match status" value="1"/>
</dbReference>
<keyword evidence="5" id="KW-0560">Oxidoreductase</keyword>
<evidence type="ECO:0000313" key="10">
    <source>
        <dbReference type="EMBL" id="TYK51413.1"/>
    </source>
</evidence>
<dbReference type="GO" id="GO:0046872">
    <property type="term" value="F:metal ion binding"/>
    <property type="evidence" value="ECO:0007669"/>
    <property type="project" value="UniProtKB-KW"/>
</dbReference>
<dbReference type="Pfam" id="PF00175">
    <property type="entry name" value="NAD_binding_1"/>
    <property type="match status" value="1"/>
</dbReference>
<keyword evidence="3" id="KW-0001">2Fe-2S</keyword>
<dbReference type="Pfam" id="PF00111">
    <property type="entry name" value="Fer2"/>
    <property type="match status" value="1"/>
</dbReference>
<dbReference type="PANTHER" id="PTHR47354:SF1">
    <property type="entry name" value="CARNITINE MONOOXYGENASE REDUCTASE SUBUNIT"/>
    <property type="match status" value="1"/>
</dbReference>
<keyword evidence="7" id="KW-0411">Iron-sulfur</keyword>
<dbReference type="InterPro" id="IPR012675">
    <property type="entry name" value="Beta-grasp_dom_sf"/>
</dbReference>
<dbReference type="InterPro" id="IPR006058">
    <property type="entry name" value="2Fe2S_fd_BS"/>
</dbReference>
<keyword evidence="11" id="KW-1185">Reference proteome</keyword>
<gene>
    <name evidence="10" type="ORF">FXF68_13495</name>
</gene>
<dbReference type="InterPro" id="IPR001433">
    <property type="entry name" value="OxRdtase_FAD/NAD-bd"/>
</dbReference>
<name>A0A5D3FT67_9ACTN</name>
<dbReference type="SUPFAM" id="SSF54292">
    <property type="entry name" value="2Fe-2S ferredoxin-like"/>
    <property type="match status" value="1"/>
</dbReference>
<keyword evidence="4" id="KW-0479">Metal-binding</keyword>
<dbReference type="Gene3D" id="2.40.30.10">
    <property type="entry name" value="Translation factors"/>
    <property type="match status" value="1"/>
</dbReference>
<evidence type="ECO:0000256" key="6">
    <source>
        <dbReference type="ARBA" id="ARBA00023004"/>
    </source>
</evidence>
<dbReference type="PRINTS" id="PR00409">
    <property type="entry name" value="PHDIOXRDTASE"/>
</dbReference>
<dbReference type="PROSITE" id="PS51085">
    <property type="entry name" value="2FE2S_FER_2"/>
    <property type="match status" value="1"/>
</dbReference>
<dbReference type="Gene3D" id="3.10.20.30">
    <property type="match status" value="1"/>
</dbReference>
<evidence type="ECO:0000256" key="2">
    <source>
        <dbReference type="ARBA" id="ARBA00022630"/>
    </source>
</evidence>
<reference evidence="10 11" key="1">
    <citation type="submission" date="2019-08" db="EMBL/GenBank/DDBJ databases">
        <title>Actinomadura sp. nov. CYP1-5 isolated from mountain soil.</title>
        <authorList>
            <person name="Songsumanus A."/>
            <person name="Kuncharoen N."/>
            <person name="Kudo T."/>
            <person name="Yuki M."/>
            <person name="Igarashi Y."/>
            <person name="Tanasupawat S."/>
        </authorList>
    </citation>
    <scope>NUCLEOTIDE SEQUENCE [LARGE SCALE GENOMIC DNA]</scope>
    <source>
        <strain evidence="10 11">CYP1-5</strain>
    </source>
</reference>
<dbReference type="InterPro" id="IPR001041">
    <property type="entry name" value="2Fe-2S_ferredoxin-type"/>
</dbReference>
<dbReference type="SUPFAM" id="SSF52343">
    <property type="entry name" value="Ferredoxin reductase-like, C-terminal NADP-linked domain"/>
    <property type="match status" value="1"/>
</dbReference>
<feature type="domain" description="FAD-binding FR-type" evidence="9">
    <location>
        <begin position="1"/>
        <end position="100"/>
    </location>
</feature>
<dbReference type="PROSITE" id="PS00197">
    <property type="entry name" value="2FE2S_FER_1"/>
    <property type="match status" value="1"/>
</dbReference>
<evidence type="ECO:0000259" key="8">
    <source>
        <dbReference type="PROSITE" id="PS51085"/>
    </source>
</evidence>
<evidence type="ECO:0000256" key="1">
    <source>
        <dbReference type="ARBA" id="ARBA00001974"/>
    </source>
</evidence>
<comment type="caution">
    <text evidence="10">The sequence shown here is derived from an EMBL/GenBank/DDBJ whole genome shotgun (WGS) entry which is preliminary data.</text>
</comment>
<dbReference type="CDD" id="cd00207">
    <property type="entry name" value="fer2"/>
    <property type="match status" value="1"/>
</dbReference>
<dbReference type="InterPro" id="IPR017927">
    <property type="entry name" value="FAD-bd_FR_type"/>
</dbReference>
<dbReference type="GO" id="GO:0016491">
    <property type="term" value="F:oxidoreductase activity"/>
    <property type="evidence" value="ECO:0007669"/>
    <property type="project" value="UniProtKB-KW"/>
</dbReference>
<proteinExistence type="predicted"/>
<dbReference type="Proteomes" id="UP000323505">
    <property type="component" value="Unassembled WGS sequence"/>
</dbReference>
<dbReference type="InterPro" id="IPR017938">
    <property type="entry name" value="Riboflavin_synthase-like_b-brl"/>
</dbReference>
<dbReference type="CDD" id="cd06185">
    <property type="entry name" value="PDR_like"/>
    <property type="match status" value="1"/>
</dbReference>
<dbReference type="RefSeq" id="WP_148759239.1">
    <property type="nucleotide sequence ID" value="NZ_VSRQ01000002.1"/>
</dbReference>
<feature type="domain" description="2Fe-2S ferredoxin-type" evidence="8">
    <location>
        <begin position="232"/>
        <end position="320"/>
    </location>
</feature>
<dbReference type="Gene3D" id="3.40.50.80">
    <property type="entry name" value="Nucleotide-binding domain of ferredoxin-NADP reductase (FNR) module"/>
    <property type="match status" value="1"/>
</dbReference>
<dbReference type="EMBL" id="VSRQ01000002">
    <property type="protein sequence ID" value="TYK51413.1"/>
    <property type="molecule type" value="Genomic_DNA"/>
</dbReference>
<dbReference type="AlphaFoldDB" id="A0A5D3FT67"/>
<evidence type="ECO:0000313" key="11">
    <source>
        <dbReference type="Proteomes" id="UP000323505"/>
    </source>
</evidence>
<protein>
    <submittedName>
        <fullName evidence="10">Oxidoreductase</fullName>
    </submittedName>
</protein>
<dbReference type="InterPro" id="IPR036010">
    <property type="entry name" value="2Fe-2S_ferredoxin-like_sf"/>
</dbReference>
<accession>A0A5D3FT67</accession>
<dbReference type="InterPro" id="IPR050415">
    <property type="entry name" value="MRET"/>
</dbReference>
<evidence type="ECO:0000256" key="5">
    <source>
        <dbReference type="ARBA" id="ARBA00023002"/>
    </source>
</evidence>
<dbReference type="InterPro" id="IPR039261">
    <property type="entry name" value="FNR_nucleotide-bd"/>
</dbReference>
<keyword evidence="6" id="KW-0408">Iron</keyword>
<evidence type="ECO:0000256" key="4">
    <source>
        <dbReference type="ARBA" id="ARBA00022723"/>
    </source>
</evidence>
<dbReference type="PANTHER" id="PTHR47354">
    <property type="entry name" value="NADH OXIDOREDUCTASE HCR"/>
    <property type="match status" value="1"/>
</dbReference>
<dbReference type="GO" id="GO:0051537">
    <property type="term" value="F:2 iron, 2 sulfur cluster binding"/>
    <property type="evidence" value="ECO:0007669"/>
    <property type="project" value="UniProtKB-KW"/>
</dbReference>
<dbReference type="SUPFAM" id="SSF63380">
    <property type="entry name" value="Riboflavin synthase domain-like"/>
    <property type="match status" value="1"/>
</dbReference>
<sequence length="320" mass="34481">MRLLVKQIRWESDSVVSLTLVDPDGAELPAWEPGAHLEVSLPTGLVRHYSLCGEVDDRTCYRVAVLREPESRGGSRFVHEELRVGARLPVGGPRNRFPFTPSARVEFVAGGVGITPILPMVREADRRGLDWRLWYGGRASSSMAFVDELTAVDPGRVRLFAADRGELIDLDAALGRPSDDAAVYCCGPEPLLRAVQDRCAAAWPEGSLHYERFVAPTTAGAPAAEGGAEGGADVFVVVAQLSGAEVKVPPGKSVLEALEEANVAAPFSCREGICGTCEVRVVEGIPDHRDLVLDDDERRAGNSMMICVSRAKSRRLVIGL</sequence>
<organism evidence="10 11">
    <name type="scientific">Actinomadura decatromicini</name>
    <dbReference type="NCBI Taxonomy" id="2604572"/>
    <lineage>
        <taxon>Bacteria</taxon>
        <taxon>Bacillati</taxon>
        <taxon>Actinomycetota</taxon>
        <taxon>Actinomycetes</taxon>
        <taxon>Streptosporangiales</taxon>
        <taxon>Thermomonosporaceae</taxon>
        <taxon>Actinomadura</taxon>
    </lineage>
</organism>
<evidence type="ECO:0000259" key="9">
    <source>
        <dbReference type="PROSITE" id="PS51384"/>
    </source>
</evidence>
<evidence type="ECO:0000256" key="7">
    <source>
        <dbReference type="ARBA" id="ARBA00023014"/>
    </source>
</evidence>
<keyword evidence="2" id="KW-0285">Flavoprotein</keyword>
<evidence type="ECO:0000256" key="3">
    <source>
        <dbReference type="ARBA" id="ARBA00022714"/>
    </source>
</evidence>
<comment type="cofactor">
    <cofactor evidence="1">
        <name>FAD</name>
        <dbReference type="ChEBI" id="CHEBI:57692"/>
    </cofactor>
</comment>